<name>A0A2K2FWR0_9SPHN</name>
<dbReference type="EMBL" id="LYMM01000055">
    <property type="protein sequence ID" value="PNU03198.1"/>
    <property type="molecule type" value="Genomic_DNA"/>
</dbReference>
<dbReference type="Proteomes" id="UP000236327">
    <property type="component" value="Unassembled WGS sequence"/>
</dbReference>
<reference evidence="1 2" key="1">
    <citation type="submission" date="2016-05" db="EMBL/GenBank/DDBJ databases">
        <title>Complete genome sequence of Novosphingobium guangzhouense SA925(T).</title>
        <authorList>
            <person name="Sha S."/>
        </authorList>
    </citation>
    <scope>NUCLEOTIDE SEQUENCE [LARGE SCALE GENOMIC DNA]</scope>
    <source>
        <strain evidence="1 2">SA925</strain>
    </source>
</reference>
<evidence type="ECO:0000313" key="1">
    <source>
        <dbReference type="EMBL" id="PNU03198.1"/>
    </source>
</evidence>
<organism evidence="1 2">
    <name type="scientific">Novosphingobium guangzhouense</name>
    <dbReference type="NCBI Taxonomy" id="1850347"/>
    <lineage>
        <taxon>Bacteria</taxon>
        <taxon>Pseudomonadati</taxon>
        <taxon>Pseudomonadota</taxon>
        <taxon>Alphaproteobacteria</taxon>
        <taxon>Sphingomonadales</taxon>
        <taxon>Sphingomonadaceae</taxon>
        <taxon>Novosphingobium</taxon>
    </lineage>
</organism>
<dbReference type="Pfam" id="PF14350">
    <property type="entry name" value="Beta_protein"/>
    <property type="match status" value="1"/>
</dbReference>
<proteinExistence type="predicted"/>
<sequence length="366" mass="40053">MRDDDMPITHTDYVPILKWRQGEYQALFRLPDAVKDRTVPLIEITPPDFDFEAWTPSKSIDDHVAKFAARFRAKWGTRLALLDCGLLDPAEVMQGGKHPMLYLCEEAFAQGATLVPVIRLNSNAGYRTAVRAANALMQTGVILRCSLDEALDPDFDRNVGVALQQLGVTIAECDVVLDLEAPAWDPQDVLINIVTAAIQASNAMATARSLILAGTSFPASMGEVTGPIQFWPRREWTFFRALLANLGETLRKPTFADYAIAANGYSQMDMRKVKPSATIRYACDDGWIIAKGVNVRDNGFGQYRGCSGTVTGSAHFLGSGFSPGSDYIEQCRDGIAGTGSLSTWRWVGSNHHITKVVADLATMFGP</sequence>
<keyword evidence="2" id="KW-1185">Reference proteome</keyword>
<dbReference type="InterPro" id="IPR025683">
    <property type="entry name" value="Protein_beta"/>
</dbReference>
<gene>
    <name evidence="1" type="ORF">A8V01_24340</name>
</gene>
<accession>A0A2K2FWR0</accession>
<evidence type="ECO:0008006" key="3">
    <source>
        <dbReference type="Google" id="ProtNLM"/>
    </source>
</evidence>
<comment type="caution">
    <text evidence="1">The sequence shown here is derived from an EMBL/GenBank/DDBJ whole genome shotgun (WGS) entry which is preliminary data.</text>
</comment>
<evidence type="ECO:0000313" key="2">
    <source>
        <dbReference type="Proteomes" id="UP000236327"/>
    </source>
</evidence>
<protein>
    <recommendedName>
        <fullName evidence="3">Beta protein</fullName>
    </recommendedName>
</protein>
<dbReference type="AlphaFoldDB" id="A0A2K2FWR0"/>